<dbReference type="InterPro" id="IPR036388">
    <property type="entry name" value="WH-like_DNA-bd_sf"/>
</dbReference>
<dbReference type="PANTHER" id="PTHR33204:SF18">
    <property type="entry name" value="TRANSCRIPTIONAL REGULATORY PROTEIN"/>
    <property type="match status" value="1"/>
</dbReference>
<proteinExistence type="predicted"/>
<dbReference type="EMBL" id="CP158252">
    <property type="protein sequence ID" value="XDJ41664.1"/>
    <property type="molecule type" value="Genomic_DNA"/>
</dbReference>
<sequence length="220" mass="23431">MSTKRSYADGCAAAHALDLIGERWALLIVRELILGPKRFTDLRTGLGRISANVLTQRLAELEAAAIIVRRRLPPPGGMAYDLSAWGRELEPILLQLVRWGVRSPGFVRGAPLNVDAMVLSMRALFAPGAGAGPETRILLILDGQPFSAQIASGHLDIHRQGPADPAPEATLETSPTTLLHLAYGAADPDDAIASGQARVCGERPALDRFLGCFQVSDPAA</sequence>
<organism evidence="5">
    <name type="scientific">Castellaniella ginsengisoli</name>
    <dbReference type="NCBI Taxonomy" id="546114"/>
    <lineage>
        <taxon>Bacteria</taxon>
        <taxon>Pseudomonadati</taxon>
        <taxon>Pseudomonadota</taxon>
        <taxon>Betaproteobacteria</taxon>
        <taxon>Burkholderiales</taxon>
        <taxon>Alcaligenaceae</taxon>
        <taxon>Castellaniella</taxon>
    </lineage>
</organism>
<dbReference type="AlphaFoldDB" id="A0AB39CI55"/>
<dbReference type="Pfam" id="PF01638">
    <property type="entry name" value="HxlR"/>
    <property type="match status" value="1"/>
</dbReference>
<dbReference type="InterPro" id="IPR002577">
    <property type="entry name" value="HTH_HxlR"/>
</dbReference>
<evidence type="ECO:0000313" key="5">
    <source>
        <dbReference type="EMBL" id="XDJ41664.1"/>
    </source>
</evidence>
<dbReference type="SUPFAM" id="SSF46785">
    <property type="entry name" value="Winged helix' DNA-binding domain"/>
    <property type="match status" value="1"/>
</dbReference>
<dbReference type="SUPFAM" id="SSF55718">
    <property type="entry name" value="SCP-like"/>
    <property type="match status" value="1"/>
</dbReference>
<keyword evidence="3" id="KW-0804">Transcription</keyword>
<dbReference type="PROSITE" id="PS51118">
    <property type="entry name" value="HTH_HXLR"/>
    <property type="match status" value="1"/>
</dbReference>
<evidence type="ECO:0000256" key="3">
    <source>
        <dbReference type="ARBA" id="ARBA00023163"/>
    </source>
</evidence>
<keyword evidence="2" id="KW-0238">DNA-binding</keyword>
<dbReference type="RefSeq" id="WP_368643305.1">
    <property type="nucleotide sequence ID" value="NZ_CP158252.1"/>
</dbReference>
<dbReference type="InterPro" id="IPR036390">
    <property type="entry name" value="WH_DNA-bd_sf"/>
</dbReference>
<evidence type="ECO:0000256" key="2">
    <source>
        <dbReference type="ARBA" id="ARBA00023125"/>
    </source>
</evidence>
<gene>
    <name evidence="5" type="ORF">ABRY99_12120</name>
</gene>
<dbReference type="InterPro" id="IPR036527">
    <property type="entry name" value="SCP2_sterol-bd_dom_sf"/>
</dbReference>
<dbReference type="Gene3D" id="1.10.10.10">
    <property type="entry name" value="Winged helix-like DNA-binding domain superfamily/Winged helix DNA-binding domain"/>
    <property type="match status" value="1"/>
</dbReference>
<accession>A0AB39CI55</accession>
<evidence type="ECO:0000259" key="4">
    <source>
        <dbReference type="PROSITE" id="PS51118"/>
    </source>
</evidence>
<dbReference type="Pfam" id="PF14864">
    <property type="entry name" value="Alkyl_sulf_C"/>
    <property type="match status" value="1"/>
</dbReference>
<name>A0AB39CI55_9BURK</name>
<keyword evidence="1" id="KW-0805">Transcription regulation</keyword>
<dbReference type="Gene3D" id="3.30.1050.10">
    <property type="entry name" value="SCP2 sterol-binding domain"/>
    <property type="match status" value="1"/>
</dbReference>
<evidence type="ECO:0000256" key="1">
    <source>
        <dbReference type="ARBA" id="ARBA00023015"/>
    </source>
</evidence>
<dbReference type="GO" id="GO:0003677">
    <property type="term" value="F:DNA binding"/>
    <property type="evidence" value="ECO:0007669"/>
    <property type="project" value="UniProtKB-KW"/>
</dbReference>
<dbReference type="InterPro" id="IPR029229">
    <property type="entry name" value="Alkyl_sulf_C"/>
</dbReference>
<dbReference type="PANTHER" id="PTHR33204">
    <property type="entry name" value="TRANSCRIPTIONAL REGULATOR, MARR FAMILY"/>
    <property type="match status" value="1"/>
</dbReference>
<reference evidence="5" key="1">
    <citation type="submission" date="2024-05" db="EMBL/GenBank/DDBJ databases">
        <authorList>
            <person name="Luo Y.-C."/>
            <person name="Nicholds J."/>
            <person name="Mortimer T."/>
            <person name="Maboni G."/>
        </authorList>
    </citation>
    <scope>NUCLEOTIDE SEQUENCE</scope>
    <source>
        <strain evidence="5">153920</strain>
    </source>
</reference>
<feature type="domain" description="HTH hxlR-type" evidence="4">
    <location>
        <begin position="11"/>
        <end position="108"/>
    </location>
</feature>
<protein>
    <submittedName>
        <fullName evidence="5">Winged helix-turn-helix transcriptional regulator</fullName>
    </submittedName>
</protein>